<dbReference type="RefSeq" id="WP_368636615.1">
    <property type="nucleotide sequence ID" value="NZ_JBFRHK010000006.1"/>
</dbReference>
<dbReference type="Proteomes" id="UP001558534">
    <property type="component" value="Unassembled WGS sequence"/>
</dbReference>
<dbReference type="EMBL" id="JBFRHK010000007">
    <property type="protein sequence ID" value="MEX3746037.1"/>
    <property type="molecule type" value="Genomic_DNA"/>
</dbReference>
<evidence type="ECO:0000259" key="1">
    <source>
        <dbReference type="Pfam" id="PF09346"/>
    </source>
</evidence>
<evidence type="ECO:0000313" key="4">
    <source>
        <dbReference type="Proteomes" id="UP001558534"/>
    </source>
</evidence>
<protein>
    <submittedName>
        <fullName evidence="3">SMI1/KNR4 family protein</fullName>
    </submittedName>
</protein>
<dbReference type="EMBL" id="JBFRHK010000006">
    <property type="protein sequence ID" value="MEX3745737.1"/>
    <property type="molecule type" value="Genomic_DNA"/>
</dbReference>
<evidence type="ECO:0000313" key="2">
    <source>
        <dbReference type="EMBL" id="MEX3745737.1"/>
    </source>
</evidence>
<proteinExistence type="predicted"/>
<accession>A0ABV3VYN5</accession>
<gene>
    <name evidence="2" type="ORF">AB1300_11380</name>
    <name evidence="3" type="ORF">AB1300_12925</name>
</gene>
<evidence type="ECO:0000313" key="3">
    <source>
        <dbReference type="EMBL" id="MEX3746037.1"/>
    </source>
</evidence>
<feature type="domain" description="Knr4/Smi1-like" evidence="1">
    <location>
        <begin position="19"/>
        <end position="131"/>
    </location>
</feature>
<dbReference type="Pfam" id="PF09346">
    <property type="entry name" value="SMI1_KNR4"/>
    <property type="match status" value="1"/>
</dbReference>
<comment type="caution">
    <text evidence="3">The sequence shown here is derived from an EMBL/GenBank/DDBJ whole genome shotgun (WGS) entry which is preliminary data.</text>
</comment>
<name>A0ABV3VYN5_9BACI</name>
<dbReference type="InterPro" id="IPR037883">
    <property type="entry name" value="Knr4/Smi1-like_sf"/>
</dbReference>
<dbReference type="SUPFAM" id="SSF160631">
    <property type="entry name" value="SMI1/KNR4-like"/>
    <property type="match status" value="1"/>
</dbReference>
<organism evidence="3 4">
    <name type="scientific">Lysinibacillus xylanilyticus</name>
    <dbReference type="NCBI Taxonomy" id="582475"/>
    <lineage>
        <taxon>Bacteria</taxon>
        <taxon>Bacillati</taxon>
        <taxon>Bacillota</taxon>
        <taxon>Bacilli</taxon>
        <taxon>Bacillales</taxon>
        <taxon>Bacillaceae</taxon>
        <taxon>Lysinibacillus</taxon>
    </lineage>
</organism>
<dbReference type="InterPro" id="IPR018958">
    <property type="entry name" value="Knr4/Smi1-like_dom"/>
</dbReference>
<keyword evidence="4" id="KW-1185">Reference proteome</keyword>
<reference evidence="3 4" key="1">
    <citation type="submission" date="2024-07" db="EMBL/GenBank/DDBJ databases">
        <title>Characterization of a bacterium isolated from hydrolysated instant sea cucumber by whole-genome sequencing and metabolomics.</title>
        <authorList>
            <person name="Luo X."/>
            <person name="Zhang Z."/>
            <person name="Zheng Z."/>
            <person name="Zhang W."/>
            <person name="Ming T."/>
            <person name="Jiao L."/>
            <person name="Su X."/>
            <person name="Kong F."/>
            <person name="Xu J."/>
        </authorList>
    </citation>
    <scope>NUCLEOTIDE SEQUENCE [LARGE SCALE GENOMIC DNA]</scope>
    <source>
        <strain evidence="3 4">XL-2024</strain>
    </source>
</reference>
<dbReference type="Gene3D" id="3.40.1580.10">
    <property type="entry name" value="SMI1/KNR4-like"/>
    <property type="match status" value="1"/>
</dbReference>
<sequence length="145" mass="16346">MSIFDEISTMFSIEYKESPATERQIKELMDFSTIEVPADYIEFIKVATEVEINVKNEMYIRIWGPADSIEMNEAYYIQKYIPNSLAIGDDEGGNALIYLEGKRGFGLYMVGFGNLNIVDAVLIAPSLTDLLVNNFGLDQVMSGYE</sequence>